<dbReference type="InterPro" id="IPR036188">
    <property type="entry name" value="FAD/NAD-bd_sf"/>
</dbReference>
<dbReference type="Gene3D" id="3.50.50.60">
    <property type="entry name" value="FAD/NAD(P)-binding domain"/>
    <property type="match status" value="1"/>
</dbReference>
<gene>
    <name evidence="6" type="ORF">EIG99_14015</name>
</gene>
<evidence type="ECO:0000256" key="5">
    <source>
        <dbReference type="SAM" id="MobiDB-lite"/>
    </source>
</evidence>
<proteinExistence type="predicted"/>
<accession>A0A4Q7CKS9</accession>
<keyword evidence="4 6" id="KW-0503">Monooxygenase</keyword>
<dbReference type="EMBL" id="RQTE01000548">
    <property type="protein sequence ID" value="RZH98980.1"/>
    <property type="molecule type" value="Genomic_DNA"/>
</dbReference>
<organism evidence="6 7">
    <name type="scientific">Staphylococcus condimenti</name>
    <dbReference type="NCBI Taxonomy" id="70255"/>
    <lineage>
        <taxon>Bacteria</taxon>
        <taxon>Bacillati</taxon>
        <taxon>Bacillota</taxon>
        <taxon>Bacilli</taxon>
        <taxon>Bacillales</taxon>
        <taxon>Staphylococcaceae</taxon>
        <taxon>Staphylococcus</taxon>
    </lineage>
</organism>
<feature type="non-terminal residue" evidence="6">
    <location>
        <position position="1"/>
    </location>
</feature>
<keyword evidence="2" id="KW-0274">FAD</keyword>
<name>A0A4Q7CKS9_9STAP</name>
<evidence type="ECO:0000256" key="1">
    <source>
        <dbReference type="ARBA" id="ARBA00022630"/>
    </source>
</evidence>
<evidence type="ECO:0000256" key="3">
    <source>
        <dbReference type="ARBA" id="ARBA00023002"/>
    </source>
</evidence>
<evidence type="ECO:0000256" key="4">
    <source>
        <dbReference type="ARBA" id="ARBA00023033"/>
    </source>
</evidence>
<evidence type="ECO:0000256" key="2">
    <source>
        <dbReference type="ARBA" id="ARBA00022827"/>
    </source>
</evidence>
<dbReference type="PANTHER" id="PTHR46972:SF1">
    <property type="entry name" value="FAD DEPENDENT OXIDOREDUCTASE DOMAIN-CONTAINING PROTEIN"/>
    <property type="match status" value="1"/>
</dbReference>
<dbReference type="SUPFAM" id="SSF51905">
    <property type="entry name" value="FAD/NAD(P)-binding domain"/>
    <property type="match status" value="1"/>
</dbReference>
<reference evidence="6 7" key="1">
    <citation type="submission" date="2018-11" db="EMBL/GenBank/DDBJ databases">
        <title>Genomic profiling of Staphylococcus species from a Poultry farm system in KwaZulu-Natal, South Africa.</title>
        <authorList>
            <person name="Amoako D.G."/>
            <person name="Somboro A.M."/>
            <person name="Abia A.L.K."/>
            <person name="Bester L.A."/>
            <person name="Essack S.Y."/>
        </authorList>
    </citation>
    <scope>NUCLEOTIDE SEQUENCE [LARGE SCALE GENOMIC DNA]</scope>
    <source>
        <strain evidence="6 7">SA11</strain>
    </source>
</reference>
<feature type="region of interest" description="Disordered" evidence="5">
    <location>
        <begin position="1"/>
        <end position="20"/>
    </location>
</feature>
<dbReference type="AlphaFoldDB" id="A0A4Q7CKS9"/>
<protein>
    <submittedName>
        <fullName evidence="6">FAD-dependent monooxygenase</fullName>
    </submittedName>
</protein>
<evidence type="ECO:0000313" key="7">
    <source>
        <dbReference type="Proteomes" id="UP000293854"/>
    </source>
</evidence>
<keyword evidence="3" id="KW-0560">Oxidoreductase</keyword>
<dbReference type="Proteomes" id="UP000293854">
    <property type="component" value="Unassembled WGS sequence"/>
</dbReference>
<evidence type="ECO:0000313" key="6">
    <source>
        <dbReference type="EMBL" id="RZH98980.1"/>
    </source>
</evidence>
<keyword evidence="1" id="KW-0285">Flavoprotein</keyword>
<sequence length="99" mass="11426">KHGHIFFQEDSEGEGGRPEIDRGELCDLIQNKIEPGRIHYGYEFESMETLEDGHVKVNFNYSDDFNHIEQQETEVFDLVIGSDGAFSKVRPFLAYTELI</sequence>
<dbReference type="PANTHER" id="PTHR46972">
    <property type="entry name" value="MONOOXYGENASE ASQM-RELATED"/>
    <property type="match status" value="1"/>
</dbReference>
<feature type="non-terminal residue" evidence="6">
    <location>
        <position position="99"/>
    </location>
</feature>
<dbReference type="GO" id="GO:0004497">
    <property type="term" value="F:monooxygenase activity"/>
    <property type="evidence" value="ECO:0007669"/>
    <property type="project" value="UniProtKB-KW"/>
</dbReference>
<comment type="caution">
    <text evidence="6">The sequence shown here is derived from an EMBL/GenBank/DDBJ whole genome shotgun (WGS) entry which is preliminary data.</text>
</comment>